<organism evidence="4 5">
    <name type="scientific">Halosegnis marinus</name>
    <dbReference type="NCBI Taxonomy" id="3034023"/>
    <lineage>
        <taxon>Archaea</taxon>
        <taxon>Methanobacteriati</taxon>
        <taxon>Methanobacteriota</taxon>
        <taxon>Stenosarchaea group</taxon>
        <taxon>Halobacteria</taxon>
        <taxon>Halobacteriales</taxon>
        <taxon>Natronomonadaceae</taxon>
        <taxon>Halosegnis</taxon>
    </lineage>
</organism>
<keyword evidence="5" id="KW-1185">Reference proteome</keyword>
<evidence type="ECO:0000256" key="2">
    <source>
        <dbReference type="SAM" id="Phobius"/>
    </source>
</evidence>
<comment type="caution">
    <text evidence="4">The sequence shown here is derived from an EMBL/GenBank/DDBJ whole genome shotgun (WGS) entry which is preliminary data.</text>
</comment>
<feature type="compositionally biased region" description="Acidic residues" evidence="1">
    <location>
        <begin position="20"/>
        <end position="29"/>
    </location>
</feature>
<keyword evidence="2" id="KW-0472">Membrane</keyword>
<dbReference type="RefSeq" id="WP_276234005.1">
    <property type="nucleotide sequence ID" value="NZ_CP119802.1"/>
</dbReference>
<feature type="domain" description="DUF7322" evidence="3">
    <location>
        <begin position="51"/>
        <end position="106"/>
    </location>
</feature>
<keyword evidence="2" id="KW-0812">Transmembrane</keyword>
<evidence type="ECO:0000313" key="5">
    <source>
        <dbReference type="Proteomes" id="UP001596398"/>
    </source>
</evidence>
<evidence type="ECO:0000259" key="3">
    <source>
        <dbReference type="Pfam" id="PF24008"/>
    </source>
</evidence>
<dbReference type="AlphaFoldDB" id="A0ABD5ZQZ3"/>
<feature type="region of interest" description="Disordered" evidence="1">
    <location>
        <begin position="1"/>
        <end position="50"/>
    </location>
</feature>
<feature type="region of interest" description="Disordered" evidence="1">
    <location>
        <begin position="106"/>
        <end position="125"/>
    </location>
</feature>
<accession>A0ABD5ZQZ3</accession>
<dbReference type="EMBL" id="JBHTAP010000001">
    <property type="protein sequence ID" value="MFC7235866.1"/>
    <property type="molecule type" value="Genomic_DNA"/>
</dbReference>
<feature type="compositionally biased region" description="Acidic residues" evidence="1">
    <location>
        <begin position="111"/>
        <end position="125"/>
    </location>
</feature>
<feature type="compositionally biased region" description="Basic and acidic residues" evidence="1">
    <location>
        <begin position="1"/>
        <end position="16"/>
    </location>
</feature>
<sequence length="125" mass="13248">MSDKRRPVKERLRSAGDDGGWPDEPEEFDPTSLGPDPVSPSPPETDAEGGDLADAFWNAVVLANVGVLAVSVAPMFVYFQGRLALGGGLFAVGAVALYRTYRVYDRATSDDGSEDPEEDDGGVEA</sequence>
<gene>
    <name evidence="4" type="ORF">ACFQJ4_11110</name>
</gene>
<name>A0ABD5ZQZ3_9EURY</name>
<reference evidence="4 5" key="1">
    <citation type="journal article" date="2019" name="Int. J. Syst. Evol. Microbiol.">
        <title>The Global Catalogue of Microorganisms (GCM) 10K type strain sequencing project: providing services to taxonomists for standard genome sequencing and annotation.</title>
        <authorList>
            <consortium name="The Broad Institute Genomics Platform"/>
            <consortium name="The Broad Institute Genome Sequencing Center for Infectious Disease"/>
            <person name="Wu L."/>
            <person name="Ma J."/>
        </authorList>
    </citation>
    <scope>NUCLEOTIDE SEQUENCE [LARGE SCALE GENOMIC DNA]</scope>
    <source>
        <strain evidence="4 5">DT85</strain>
    </source>
</reference>
<protein>
    <recommendedName>
        <fullName evidence="3">DUF7322 domain-containing protein</fullName>
    </recommendedName>
</protein>
<dbReference type="InterPro" id="IPR055746">
    <property type="entry name" value="DUF7322"/>
</dbReference>
<proteinExistence type="predicted"/>
<keyword evidence="2" id="KW-1133">Transmembrane helix</keyword>
<dbReference type="Proteomes" id="UP001596398">
    <property type="component" value="Unassembled WGS sequence"/>
</dbReference>
<dbReference type="Pfam" id="PF24008">
    <property type="entry name" value="DUF7322"/>
    <property type="match status" value="1"/>
</dbReference>
<feature type="transmembrane region" description="Helical" evidence="2">
    <location>
        <begin position="55"/>
        <end position="77"/>
    </location>
</feature>
<evidence type="ECO:0000313" key="4">
    <source>
        <dbReference type="EMBL" id="MFC7235866.1"/>
    </source>
</evidence>
<dbReference type="GeneID" id="79267565"/>
<evidence type="ECO:0000256" key="1">
    <source>
        <dbReference type="SAM" id="MobiDB-lite"/>
    </source>
</evidence>
<feature type="transmembrane region" description="Helical" evidence="2">
    <location>
        <begin position="83"/>
        <end position="101"/>
    </location>
</feature>